<name>D4B927_9ENTR</name>
<dbReference type="GO" id="GO:0009390">
    <property type="term" value="C:dimethyl sulfoxide reductase complex"/>
    <property type="evidence" value="ECO:0007669"/>
    <property type="project" value="TreeGrafter"/>
</dbReference>
<accession>D4B927</accession>
<keyword evidence="1" id="KW-1133">Transmembrane helix</keyword>
<feature type="transmembrane region" description="Helical" evidence="1">
    <location>
        <begin position="177"/>
        <end position="195"/>
    </location>
</feature>
<dbReference type="EMBL" id="ABWL02000005">
    <property type="protein sequence ID" value="EFE09689.1"/>
    <property type="molecule type" value="Genomic_DNA"/>
</dbReference>
<evidence type="ECO:0000256" key="1">
    <source>
        <dbReference type="SAM" id="Phobius"/>
    </source>
</evidence>
<feature type="transmembrane region" description="Helical" evidence="1">
    <location>
        <begin position="40"/>
        <end position="64"/>
    </location>
</feature>
<dbReference type="PANTHER" id="PTHR38095:SF2">
    <property type="entry name" value="ANAEROBIC DIMETHYL SULFOXIDE REDUCTASE CHAIN C"/>
    <property type="match status" value="1"/>
</dbReference>
<feature type="transmembrane region" description="Helical" evidence="1">
    <location>
        <begin position="255"/>
        <end position="276"/>
    </location>
</feature>
<sequence length="277" mass="30049">MHELPLLIFTLLVQGSVGMTLFLTLCAGTANRVPEARVQLLPVMLTACVAGGLGLIASTLHLGYPLNAFNALRHVASSWLSREIVFASFYLAALGLCTLIMLVRKQLVSVLLPLAALLGLVDVWCMSSIYAHTSVITWTHFNTWLMFYGSVGVLGAVALAWLPLLKTQAVAEKRQSLMRLAAILVVAIIAVRLLAQPAYMSYLANVSLSGVVTLPHQPLDAFNQISGLRLFTWAVSVIGSLLFAISAWRNRSVGLLVGGLLLVISEVLFRFIFFSIN</sequence>
<feature type="transmembrane region" description="Helical" evidence="1">
    <location>
        <begin position="6"/>
        <end position="28"/>
    </location>
</feature>
<dbReference type="eggNOG" id="COG3302">
    <property type="taxonomic scope" value="Bacteria"/>
</dbReference>
<evidence type="ECO:0008006" key="4">
    <source>
        <dbReference type="Google" id="ProtNLM"/>
    </source>
</evidence>
<protein>
    <recommendedName>
        <fullName evidence="4">DMSO reductase, anchor subunit DmsC</fullName>
    </recommendedName>
</protein>
<keyword evidence="1" id="KW-0472">Membrane</keyword>
<evidence type="ECO:0000313" key="2">
    <source>
        <dbReference type="EMBL" id="EFE09689.1"/>
    </source>
</evidence>
<feature type="transmembrane region" description="Helical" evidence="1">
    <location>
        <begin position="84"/>
        <end position="103"/>
    </location>
</feature>
<proteinExistence type="predicted"/>
<dbReference type="AlphaFoldDB" id="D4B927"/>
<gene>
    <name evidence="2" type="ORF">CIT292_06965</name>
</gene>
<evidence type="ECO:0000313" key="3">
    <source>
        <dbReference type="Proteomes" id="UP000003880"/>
    </source>
</evidence>
<dbReference type="GO" id="GO:0019645">
    <property type="term" value="P:anaerobic electron transport chain"/>
    <property type="evidence" value="ECO:0007669"/>
    <property type="project" value="InterPro"/>
</dbReference>
<feature type="transmembrane region" description="Helical" evidence="1">
    <location>
        <begin position="143"/>
        <end position="165"/>
    </location>
</feature>
<comment type="caution">
    <text evidence="2">The sequence shown here is derived from an EMBL/GenBank/DDBJ whole genome shotgun (WGS) entry which is preliminary data.</text>
</comment>
<dbReference type="PANTHER" id="PTHR38095">
    <property type="entry name" value="ANAEROBIC DIMETHYL SULFOXIDE REDUCTASE CHAIN YNFH"/>
    <property type="match status" value="1"/>
</dbReference>
<keyword evidence="1" id="KW-0812">Transmembrane</keyword>
<dbReference type="GO" id="GO:0009389">
    <property type="term" value="F:dimethyl sulfoxide reductase activity"/>
    <property type="evidence" value="ECO:0007669"/>
    <property type="project" value="TreeGrafter"/>
</dbReference>
<dbReference type="Pfam" id="PF04976">
    <property type="entry name" value="DmsC"/>
    <property type="match status" value="1"/>
</dbReference>
<dbReference type="Proteomes" id="UP000003880">
    <property type="component" value="Unassembled WGS sequence"/>
</dbReference>
<feature type="transmembrane region" description="Helical" evidence="1">
    <location>
        <begin position="110"/>
        <end position="131"/>
    </location>
</feature>
<reference evidence="2 3" key="1">
    <citation type="submission" date="2010-02" db="EMBL/GenBank/DDBJ databases">
        <authorList>
            <person name="Weinstock G."/>
            <person name="Sodergren E."/>
            <person name="Clifton S."/>
            <person name="Fulton L."/>
            <person name="Fulton B."/>
            <person name="Courtney L."/>
            <person name="Fronick C."/>
            <person name="Harrison M."/>
            <person name="Strong C."/>
            <person name="Farmer C."/>
            <person name="Delahaunty K."/>
            <person name="Markovic C."/>
            <person name="Hall O."/>
            <person name="Minx P."/>
            <person name="Tomlinson C."/>
            <person name="Mitreva M."/>
            <person name="Nelson J."/>
            <person name="Hou S."/>
            <person name="Wollam A."/>
            <person name="Pepin K.H."/>
            <person name="Johnson M."/>
            <person name="Bhonagiri V."/>
            <person name="Zhang X."/>
            <person name="Suruliraj S."/>
            <person name="Warren W."/>
            <person name="Chinwalla A."/>
            <person name="Mardis E.R."/>
            <person name="Wilson R.K."/>
        </authorList>
    </citation>
    <scope>NUCLEOTIDE SEQUENCE [LARGE SCALE GENOMIC DNA]</scope>
    <source>
        <strain evidence="2 3">ATCC 29220</strain>
    </source>
</reference>
<dbReference type="HOGENOM" id="CLU_064909_1_0_6"/>
<feature type="transmembrane region" description="Helical" evidence="1">
    <location>
        <begin position="230"/>
        <end position="248"/>
    </location>
</feature>
<dbReference type="InterPro" id="IPR007059">
    <property type="entry name" value="DmsC"/>
</dbReference>
<dbReference type="GO" id="GO:0005886">
    <property type="term" value="C:plasma membrane"/>
    <property type="evidence" value="ECO:0007669"/>
    <property type="project" value="TreeGrafter"/>
</dbReference>
<dbReference type="RefSeq" id="WP_006684371.1">
    <property type="nucleotide sequence ID" value="NZ_GG730299.1"/>
</dbReference>
<organism evidence="2 3">
    <name type="scientific">Citrobacter youngae ATCC 29220</name>
    <dbReference type="NCBI Taxonomy" id="500640"/>
    <lineage>
        <taxon>Bacteria</taxon>
        <taxon>Pseudomonadati</taxon>
        <taxon>Pseudomonadota</taxon>
        <taxon>Gammaproteobacteria</taxon>
        <taxon>Enterobacterales</taxon>
        <taxon>Enterobacteriaceae</taxon>
        <taxon>Citrobacter</taxon>
        <taxon>Citrobacter freundii complex</taxon>
    </lineage>
</organism>